<feature type="region of interest" description="Disordered" evidence="1">
    <location>
        <begin position="657"/>
        <end position="692"/>
    </location>
</feature>
<name>A0A9J2P523_ASCLU</name>
<feature type="region of interest" description="Disordered" evidence="1">
    <location>
        <begin position="334"/>
        <end position="356"/>
    </location>
</feature>
<feature type="region of interest" description="Disordered" evidence="1">
    <location>
        <begin position="502"/>
        <end position="522"/>
    </location>
</feature>
<reference evidence="3" key="1">
    <citation type="submission" date="2023-03" db="UniProtKB">
        <authorList>
            <consortium name="WormBaseParasite"/>
        </authorList>
    </citation>
    <scope>IDENTIFICATION</scope>
</reference>
<sequence length="692" mass="78196">MESAICVVAKFAASAPSKEVLNAIRERANRLRLREAAHASRTDTLREIAARIGLVMFNLLLEVYENTREKEKSVMEQRQKLDVLSGTSALLSERLLDCAREAHNEDEMLDMLEKRSLTLNSQTTSKSSAAEENEKNASLNGHRASKVKQLKEELQAEIALLEARIEERRREAECKEEELSRCVDAVVTSRALVKNTEAQLKMEVAAMAKELEESKQRSSQLADEISSRLACLEMCSEREVQKQELESMQRLIEEENIRKASIEEQLQSATSNLEQSVAERKVLEATRTAVAEEIRLLKEEIRYWERRRSSQLAAAEWRSHKDVEAHRTWQSAGGELEDTNGFGPVRDGGIGEVRRSHRSSIEETILASVKGHLRNDAAENHVASNNRTSDSERKKCAEALMRQRQKWNCSQQSMEIRETATLNSVGEARKRQPSLPLDWAISWTEIARGDNIAGTVHNTRKLRASFRWCGKAVAPPKALLHAPGSSRSNLFCKEDRAVYHSSLPKNHGQDGAKSTDMSLARVRSKVAPPEAATFIAKNPLSRKLPIRRRRNGSDVSIPCLNLSSFNAGPALAEPPNVEDERRCDLSMEDGRCCDLSTILCIHRLRQKCNAGTSFEISRHRRAVESSAEDWLLELGPKEDWQAYSQRAYKADIAREQLKNKKRTARRDTTVTQGRRYNSENRRKQTGPDNKAN</sequence>
<evidence type="ECO:0000313" key="2">
    <source>
        <dbReference type="Proteomes" id="UP000036681"/>
    </source>
</evidence>
<protein>
    <submittedName>
        <fullName evidence="3">Uncharacterized protein</fullName>
    </submittedName>
</protein>
<proteinExistence type="predicted"/>
<dbReference type="Proteomes" id="UP000036681">
    <property type="component" value="Unplaced"/>
</dbReference>
<keyword evidence="2" id="KW-1185">Reference proteome</keyword>
<dbReference type="WBParaSite" id="ALUE_0000448301-mRNA-1">
    <property type="protein sequence ID" value="ALUE_0000448301-mRNA-1"/>
    <property type="gene ID" value="ALUE_0000448301"/>
</dbReference>
<feature type="compositionally biased region" description="Polar residues" evidence="1">
    <location>
        <begin position="119"/>
        <end position="130"/>
    </location>
</feature>
<dbReference type="AlphaFoldDB" id="A0A9J2P523"/>
<feature type="region of interest" description="Disordered" evidence="1">
    <location>
        <begin position="119"/>
        <end position="146"/>
    </location>
</feature>
<evidence type="ECO:0000256" key="1">
    <source>
        <dbReference type="SAM" id="MobiDB-lite"/>
    </source>
</evidence>
<organism evidence="2 3">
    <name type="scientific">Ascaris lumbricoides</name>
    <name type="common">Giant roundworm</name>
    <dbReference type="NCBI Taxonomy" id="6252"/>
    <lineage>
        <taxon>Eukaryota</taxon>
        <taxon>Metazoa</taxon>
        <taxon>Ecdysozoa</taxon>
        <taxon>Nematoda</taxon>
        <taxon>Chromadorea</taxon>
        <taxon>Rhabditida</taxon>
        <taxon>Spirurina</taxon>
        <taxon>Ascaridomorpha</taxon>
        <taxon>Ascaridoidea</taxon>
        <taxon>Ascarididae</taxon>
        <taxon>Ascaris</taxon>
    </lineage>
</organism>
<evidence type="ECO:0000313" key="3">
    <source>
        <dbReference type="WBParaSite" id="ALUE_0000448301-mRNA-1"/>
    </source>
</evidence>
<accession>A0A9J2P523</accession>